<dbReference type="InterPro" id="IPR006314">
    <property type="entry name" value="Dyp_peroxidase"/>
</dbReference>
<comment type="cofactor">
    <cofactor evidence="1">
        <name>heme b</name>
        <dbReference type="ChEBI" id="CHEBI:60344"/>
    </cofactor>
</comment>
<dbReference type="PROSITE" id="PS51404">
    <property type="entry name" value="DYP_PEROXIDASE"/>
    <property type="match status" value="1"/>
</dbReference>
<comment type="caution">
    <text evidence="7">The sequence shown here is derived from an EMBL/GenBank/DDBJ whole genome shotgun (WGS) entry which is preliminary data.</text>
</comment>
<accession>A0A560KUQ2</accession>
<dbReference type="Proteomes" id="UP000321304">
    <property type="component" value="Unassembled WGS sequence"/>
</dbReference>
<dbReference type="EMBL" id="VITY01000025">
    <property type="protein sequence ID" value="TWB86879.1"/>
    <property type="molecule type" value="Genomic_DNA"/>
</dbReference>
<evidence type="ECO:0000313" key="7">
    <source>
        <dbReference type="EMBL" id="TWB86879.1"/>
    </source>
</evidence>
<dbReference type="PANTHER" id="PTHR30521:SF5">
    <property type="entry name" value="BLR4509 PROTEIN"/>
    <property type="match status" value="1"/>
</dbReference>
<dbReference type="GO" id="GO:0020037">
    <property type="term" value="F:heme binding"/>
    <property type="evidence" value="ECO:0007669"/>
    <property type="project" value="InterPro"/>
</dbReference>
<dbReference type="GO" id="GO:0004601">
    <property type="term" value="F:peroxidase activity"/>
    <property type="evidence" value="ECO:0007669"/>
    <property type="project" value="UniProtKB-KW"/>
</dbReference>
<dbReference type="RefSeq" id="WP_146993066.1">
    <property type="nucleotide sequence ID" value="NZ_VITY01000025.1"/>
</dbReference>
<name>A0A560KUQ2_9BRAD</name>
<evidence type="ECO:0008006" key="9">
    <source>
        <dbReference type="Google" id="ProtNLM"/>
    </source>
</evidence>
<dbReference type="OrthoDB" id="236246at2"/>
<evidence type="ECO:0000256" key="2">
    <source>
        <dbReference type="ARBA" id="ARBA00022559"/>
    </source>
</evidence>
<proteinExistence type="predicted"/>
<dbReference type="PANTHER" id="PTHR30521">
    <property type="entry name" value="DEFERROCHELATASE/PEROXIDASE"/>
    <property type="match status" value="1"/>
</dbReference>
<keyword evidence="3" id="KW-0479">Metal-binding</keyword>
<gene>
    <name evidence="7" type="ORF">FBZ93_1255</name>
</gene>
<dbReference type="GO" id="GO:0046872">
    <property type="term" value="F:metal ion binding"/>
    <property type="evidence" value="ECO:0007669"/>
    <property type="project" value="UniProtKB-KW"/>
</dbReference>
<dbReference type="GO" id="GO:0005829">
    <property type="term" value="C:cytosol"/>
    <property type="evidence" value="ECO:0007669"/>
    <property type="project" value="TreeGrafter"/>
</dbReference>
<feature type="region of interest" description="Disordered" evidence="6">
    <location>
        <begin position="399"/>
        <end position="422"/>
    </location>
</feature>
<protein>
    <recommendedName>
        <fullName evidence="9">Peroxidase</fullName>
    </recommendedName>
</protein>
<evidence type="ECO:0000313" key="8">
    <source>
        <dbReference type="Proteomes" id="UP000321304"/>
    </source>
</evidence>
<keyword evidence="4" id="KW-0560">Oxidoreductase</keyword>
<evidence type="ECO:0000256" key="5">
    <source>
        <dbReference type="ARBA" id="ARBA00023004"/>
    </source>
</evidence>
<evidence type="ECO:0000256" key="1">
    <source>
        <dbReference type="ARBA" id="ARBA00001970"/>
    </source>
</evidence>
<evidence type="ECO:0000256" key="3">
    <source>
        <dbReference type="ARBA" id="ARBA00022723"/>
    </source>
</evidence>
<keyword evidence="8" id="KW-1185">Reference proteome</keyword>
<reference evidence="7 8" key="1">
    <citation type="submission" date="2019-06" db="EMBL/GenBank/DDBJ databases">
        <title>Genomic Encyclopedia of Type Strains, Phase IV (KMG-V): Genome sequencing to study the core and pangenomes of soil and plant-associated prokaryotes.</title>
        <authorList>
            <person name="Whitman W."/>
        </authorList>
    </citation>
    <scope>NUCLEOTIDE SEQUENCE [LARGE SCALE GENOMIC DNA]</scope>
    <source>
        <strain evidence="7 8">BR 10355</strain>
    </source>
</reference>
<evidence type="ECO:0000256" key="4">
    <source>
        <dbReference type="ARBA" id="ARBA00023002"/>
    </source>
</evidence>
<keyword evidence="2" id="KW-0575">Peroxidase</keyword>
<keyword evidence="5" id="KW-0408">Iron</keyword>
<evidence type="ECO:0000256" key="6">
    <source>
        <dbReference type="SAM" id="MobiDB-lite"/>
    </source>
</evidence>
<sequence length="456" mass="49860">MAPLSRDNVQSLLLGSSLHPITRHLLFQVKKKDGGRQFLSDLLPSVSKGDPAALGAAPLLNISLSWNGLLALGAFDTMGDEAAAASAFYLFNEPPLSESLRASGASTPANWWKKRFLSTDIHVIVHLSVSSEDDLRDVTTRVRTAAERADLLELLTSAEGEPITGRAVNGFRLHFGYRDGISHPSVDWDNDIPTGGALPRGDFVLGYPSPHYSSYPDKPPFSDFVRDGSFMAFMMLYQDVAAFNRFLRENAPKVAPTLPQADAEEYLAAKMMGRWRDGSPLMLSPERPDGTAALRDDFDYTDDPQGIKCPLAAHIRVANARHQPLNDVNKTLFPGGYPRLLRRGMPYGPLLDGEQDDGVDRGLVGMFLCANLNKQFYTIMRWLGRTDFSPVFPDQVGQDPLTGNSSFPGASSDFSIPSQNGTSTTVKRVTDFVRIEGVAIQLLPSLTTLRNVAAFG</sequence>
<dbReference type="SUPFAM" id="SSF54909">
    <property type="entry name" value="Dimeric alpha+beta barrel"/>
    <property type="match status" value="1"/>
</dbReference>
<dbReference type="InterPro" id="IPR011008">
    <property type="entry name" value="Dimeric_a/b-barrel"/>
</dbReference>
<feature type="compositionally biased region" description="Polar residues" evidence="6">
    <location>
        <begin position="401"/>
        <end position="422"/>
    </location>
</feature>
<dbReference type="AlphaFoldDB" id="A0A560KUQ2"/>
<organism evidence="7 8">
    <name type="scientific">Bradyrhizobium macuxiense</name>
    <dbReference type="NCBI Taxonomy" id="1755647"/>
    <lineage>
        <taxon>Bacteria</taxon>
        <taxon>Pseudomonadati</taxon>
        <taxon>Pseudomonadota</taxon>
        <taxon>Alphaproteobacteria</taxon>
        <taxon>Hyphomicrobiales</taxon>
        <taxon>Nitrobacteraceae</taxon>
        <taxon>Bradyrhizobium</taxon>
    </lineage>
</organism>